<dbReference type="Proteomes" id="UP001500426">
    <property type="component" value="Unassembled WGS sequence"/>
</dbReference>
<name>A0ABP7V228_9FLAO</name>
<comment type="caution">
    <text evidence="3">The sequence shown here is derived from an EMBL/GenBank/DDBJ whole genome shotgun (WGS) entry which is preliminary data.</text>
</comment>
<evidence type="ECO:0000256" key="1">
    <source>
        <dbReference type="SAM" id="Phobius"/>
    </source>
</evidence>
<keyword evidence="1" id="KW-0472">Membrane</keyword>
<reference evidence="4" key="1">
    <citation type="journal article" date="2019" name="Int. J. Syst. Evol. Microbiol.">
        <title>The Global Catalogue of Microorganisms (GCM) 10K type strain sequencing project: providing services to taxonomists for standard genome sequencing and annotation.</title>
        <authorList>
            <consortium name="The Broad Institute Genomics Platform"/>
            <consortium name="The Broad Institute Genome Sequencing Center for Infectious Disease"/>
            <person name="Wu L."/>
            <person name="Ma J."/>
        </authorList>
    </citation>
    <scope>NUCLEOTIDE SEQUENCE [LARGE SCALE GENOMIC DNA]</scope>
    <source>
        <strain evidence="4">JCM 17068</strain>
    </source>
</reference>
<accession>A0ABP7V228</accession>
<gene>
    <name evidence="3" type="ORF">GCM10022388_25560</name>
</gene>
<sequence>MKIVPNKIIVLIVGLLSVNFTFAAPDPPEPIPPPPPGLPVDGGLMVLFFASLIFAFYKIYTIKKASR</sequence>
<feature type="transmembrane region" description="Helical" evidence="1">
    <location>
        <begin position="42"/>
        <end position="60"/>
    </location>
</feature>
<organism evidence="3 4">
    <name type="scientific">Flavobacterium chungnamense</name>
    <dbReference type="NCBI Taxonomy" id="706182"/>
    <lineage>
        <taxon>Bacteria</taxon>
        <taxon>Pseudomonadati</taxon>
        <taxon>Bacteroidota</taxon>
        <taxon>Flavobacteriia</taxon>
        <taxon>Flavobacteriales</taxon>
        <taxon>Flavobacteriaceae</taxon>
        <taxon>Flavobacterium</taxon>
    </lineage>
</organism>
<dbReference type="RefSeq" id="WP_345095215.1">
    <property type="nucleotide sequence ID" value="NZ_BAABCS010000021.1"/>
</dbReference>
<feature type="chain" id="PRO_5045083212" description="Signal peptidase" evidence="2">
    <location>
        <begin position="24"/>
        <end position="67"/>
    </location>
</feature>
<feature type="signal peptide" evidence="2">
    <location>
        <begin position="1"/>
        <end position="23"/>
    </location>
</feature>
<keyword evidence="1" id="KW-1133">Transmembrane helix</keyword>
<protein>
    <recommendedName>
        <fullName evidence="5">Signal peptidase</fullName>
    </recommendedName>
</protein>
<evidence type="ECO:0000313" key="3">
    <source>
        <dbReference type="EMBL" id="GAA4057719.1"/>
    </source>
</evidence>
<proteinExistence type="predicted"/>
<keyword evidence="2" id="KW-0732">Signal</keyword>
<keyword evidence="4" id="KW-1185">Reference proteome</keyword>
<evidence type="ECO:0008006" key="5">
    <source>
        <dbReference type="Google" id="ProtNLM"/>
    </source>
</evidence>
<evidence type="ECO:0000256" key="2">
    <source>
        <dbReference type="SAM" id="SignalP"/>
    </source>
</evidence>
<evidence type="ECO:0000313" key="4">
    <source>
        <dbReference type="Proteomes" id="UP001500426"/>
    </source>
</evidence>
<keyword evidence="1" id="KW-0812">Transmembrane</keyword>
<dbReference type="EMBL" id="BAABCS010000021">
    <property type="protein sequence ID" value="GAA4057719.1"/>
    <property type="molecule type" value="Genomic_DNA"/>
</dbReference>